<gene>
    <name evidence="1" type="ORF">HOLleu_25673</name>
</gene>
<organism evidence="1 2">
    <name type="scientific">Holothuria leucospilota</name>
    <name type="common">Black long sea cucumber</name>
    <name type="synonym">Mertensiothuria leucospilota</name>
    <dbReference type="NCBI Taxonomy" id="206669"/>
    <lineage>
        <taxon>Eukaryota</taxon>
        <taxon>Metazoa</taxon>
        <taxon>Echinodermata</taxon>
        <taxon>Eleutherozoa</taxon>
        <taxon>Echinozoa</taxon>
        <taxon>Holothuroidea</taxon>
        <taxon>Aspidochirotacea</taxon>
        <taxon>Aspidochirotida</taxon>
        <taxon>Holothuriidae</taxon>
        <taxon>Holothuria</taxon>
    </lineage>
</organism>
<reference evidence="1" key="1">
    <citation type="submission" date="2021-10" db="EMBL/GenBank/DDBJ databases">
        <title>Tropical sea cucumber genome reveals ecological adaptation and Cuvierian tubules defense mechanism.</title>
        <authorList>
            <person name="Chen T."/>
        </authorList>
    </citation>
    <scope>NUCLEOTIDE SEQUENCE</scope>
    <source>
        <strain evidence="1">Nanhai2018</strain>
        <tissue evidence="1">Muscle</tissue>
    </source>
</reference>
<sequence length="178" mass="20138">MHAKHRFPEGAFQSSSSVFDRLEALGIVVHPRDRFYPYRITYDIEKCLDKEDVIPLKSAKLHYIGQHKLLSISVCSNIPGYDRPQCFISEGDDPQPVDNLVTYMTEISQATFEHMAESGPISNALQSLKELVKDYGPLDDDSEGRSESGDDVDCKDNNYVKKVLKPLLGPLLNYCRQI</sequence>
<dbReference type="AlphaFoldDB" id="A0A9Q1BTC8"/>
<accession>A0A9Q1BTC8</accession>
<dbReference type="EMBL" id="JAIZAY010000012">
    <property type="protein sequence ID" value="KAJ8032209.1"/>
    <property type="molecule type" value="Genomic_DNA"/>
</dbReference>
<protein>
    <submittedName>
        <fullName evidence="1">Uncharacterized protein</fullName>
    </submittedName>
</protein>
<comment type="caution">
    <text evidence="1">The sequence shown here is derived from an EMBL/GenBank/DDBJ whole genome shotgun (WGS) entry which is preliminary data.</text>
</comment>
<dbReference type="Proteomes" id="UP001152320">
    <property type="component" value="Chromosome 12"/>
</dbReference>
<dbReference type="OrthoDB" id="2160826at2759"/>
<keyword evidence="2" id="KW-1185">Reference proteome</keyword>
<name>A0A9Q1BTC8_HOLLE</name>
<proteinExistence type="predicted"/>
<evidence type="ECO:0000313" key="1">
    <source>
        <dbReference type="EMBL" id="KAJ8032209.1"/>
    </source>
</evidence>
<evidence type="ECO:0000313" key="2">
    <source>
        <dbReference type="Proteomes" id="UP001152320"/>
    </source>
</evidence>